<proteinExistence type="inferred from homology"/>
<dbReference type="OrthoDB" id="2133758at2759"/>
<protein>
    <recommendedName>
        <fullName evidence="6">lysoplasmalogenase</fullName>
        <ecNumber evidence="6">3.3.2.2</ecNumber>
    </recommendedName>
</protein>
<evidence type="ECO:0000256" key="5">
    <source>
        <dbReference type="ARBA" id="ARBA00023136"/>
    </source>
</evidence>
<comment type="caution">
    <text evidence="10">The sequence shown here is derived from an EMBL/GenBank/DDBJ whole genome shotgun (WGS) entry which is preliminary data.</text>
</comment>
<evidence type="ECO:0000313" key="10">
    <source>
        <dbReference type="EMBL" id="GCB85493.1"/>
    </source>
</evidence>
<sequence>MLMFGISHILYSWAFGLRPLRLGLALAILVLGAVYYVAVYSYLRGPMVYALVGYVLVLGLMSWRATARAGLSRYHQSWSRGCTAAGGVVFVVSDLILSIDRFCFALPHARAIVMSSYYIAQMLITLSIVEHSDQDNLWKRN</sequence>
<feature type="transmembrane region" description="Helical" evidence="9">
    <location>
        <begin position="111"/>
        <end position="129"/>
    </location>
</feature>
<feature type="transmembrane region" description="Helical" evidence="9">
    <location>
        <begin position="78"/>
        <end position="99"/>
    </location>
</feature>
<dbReference type="EMBL" id="BFAA01160624">
    <property type="protein sequence ID" value="GCB85493.1"/>
    <property type="molecule type" value="Genomic_DNA"/>
</dbReference>
<evidence type="ECO:0000256" key="6">
    <source>
        <dbReference type="ARBA" id="ARBA00035673"/>
    </source>
</evidence>
<dbReference type="GO" id="GO:0016020">
    <property type="term" value="C:membrane"/>
    <property type="evidence" value="ECO:0007669"/>
    <property type="project" value="UniProtKB-SubCell"/>
</dbReference>
<evidence type="ECO:0000256" key="4">
    <source>
        <dbReference type="ARBA" id="ARBA00022989"/>
    </source>
</evidence>
<comment type="similarity">
    <text evidence="2">Belongs to the TMEM86 family.</text>
</comment>
<dbReference type="STRING" id="75743.A0A401QJF1"/>
<evidence type="ECO:0000256" key="8">
    <source>
        <dbReference type="ARBA" id="ARBA00049560"/>
    </source>
</evidence>
<accession>A0A401QJF1</accession>
<organism evidence="10 11">
    <name type="scientific">Scyliorhinus torazame</name>
    <name type="common">Cloudy catshark</name>
    <name type="synonym">Catulus torazame</name>
    <dbReference type="NCBI Taxonomy" id="75743"/>
    <lineage>
        <taxon>Eukaryota</taxon>
        <taxon>Metazoa</taxon>
        <taxon>Chordata</taxon>
        <taxon>Craniata</taxon>
        <taxon>Vertebrata</taxon>
        <taxon>Chondrichthyes</taxon>
        <taxon>Elasmobranchii</taxon>
        <taxon>Galeomorphii</taxon>
        <taxon>Galeoidea</taxon>
        <taxon>Carcharhiniformes</taxon>
        <taxon>Scyliorhinidae</taxon>
        <taxon>Scyliorhinus</taxon>
    </lineage>
</organism>
<keyword evidence="4 9" id="KW-1133">Transmembrane helix</keyword>
<evidence type="ECO:0000256" key="7">
    <source>
        <dbReference type="ARBA" id="ARBA00049458"/>
    </source>
</evidence>
<comment type="subcellular location">
    <subcellularLocation>
        <location evidence="1">Membrane</location>
        <topology evidence="1">Multi-pass membrane protein</topology>
    </subcellularLocation>
</comment>
<dbReference type="InterPro" id="IPR012506">
    <property type="entry name" value="TMEM86B-like"/>
</dbReference>
<feature type="non-terminal residue" evidence="10">
    <location>
        <position position="1"/>
    </location>
</feature>
<dbReference type="EC" id="3.3.2.2" evidence="6"/>
<keyword evidence="3 9" id="KW-0812">Transmembrane</keyword>
<reference evidence="10 11" key="1">
    <citation type="journal article" date="2018" name="Nat. Ecol. Evol.">
        <title>Shark genomes provide insights into elasmobranch evolution and the origin of vertebrates.</title>
        <authorList>
            <person name="Hara Y"/>
            <person name="Yamaguchi K"/>
            <person name="Onimaru K"/>
            <person name="Kadota M"/>
            <person name="Koyanagi M"/>
            <person name="Keeley SD"/>
            <person name="Tatsumi K"/>
            <person name="Tanaka K"/>
            <person name="Motone F"/>
            <person name="Kageyama Y"/>
            <person name="Nozu R"/>
            <person name="Adachi N"/>
            <person name="Nishimura O"/>
            <person name="Nakagawa R"/>
            <person name="Tanegashima C"/>
            <person name="Kiyatake I"/>
            <person name="Matsumoto R"/>
            <person name="Murakumo K"/>
            <person name="Nishida K"/>
            <person name="Terakita A"/>
            <person name="Kuratani S"/>
            <person name="Sato K"/>
            <person name="Hyodo S Kuraku.S."/>
        </authorList>
    </citation>
    <scope>NUCLEOTIDE SEQUENCE [LARGE SCALE GENOMIC DNA]</scope>
</reference>
<comment type="catalytic activity">
    <reaction evidence="7">
        <text>a 1-O-(1Z-alkenyl)-sn-glycero-3-phosphoethanolamine + H2O = a 2,3-saturated aldehyde + sn-glycero-3-phosphoethanolamine</text>
        <dbReference type="Rhea" id="RHEA:16905"/>
        <dbReference type="ChEBI" id="CHEBI:15377"/>
        <dbReference type="ChEBI" id="CHEBI:73359"/>
        <dbReference type="ChEBI" id="CHEBI:77288"/>
        <dbReference type="ChEBI" id="CHEBI:143890"/>
        <dbReference type="EC" id="3.3.2.2"/>
    </reaction>
</comment>
<evidence type="ECO:0000313" key="11">
    <source>
        <dbReference type="Proteomes" id="UP000288216"/>
    </source>
</evidence>
<evidence type="ECO:0000256" key="1">
    <source>
        <dbReference type="ARBA" id="ARBA00004141"/>
    </source>
</evidence>
<dbReference type="OMA" id="YERTWGR"/>
<dbReference type="PANTHER" id="PTHR31885:SF12">
    <property type="entry name" value="LYSOPLASMALOGENASE"/>
    <property type="match status" value="1"/>
</dbReference>
<name>A0A401QJF1_SCYTO</name>
<keyword evidence="5 9" id="KW-0472">Membrane</keyword>
<dbReference type="PANTHER" id="PTHR31885">
    <property type="entry name" value="GH04784P"/>
    <property type="match status" value="1"/>
</dbReference>
<evidence type="ECO:0000256" key="9">
    <source>
        <dbReference type="SAM" id="Phobius"/>
    </source>
</evidence>
<evidence type="ECO:0000256" key="2">
    <source>
        <dbReference type="ARBA" id="ARBA00007375"/>
    </source>
</evidence>
<feature type="transmembrane region" description="Helical" evidence="9">
    <location>
        <begin position="48"/>
        <end position="66"/>
    </location>
</feature>
<dbReference type="GO" id="GO:0047408">
    <property type="term" value="F:alkenylglycerophosphocholine hydrolase activity"/>
    <property type="evidence" value="ECO:0007669"/>
    <property type="project" value="UniProtKB-EC"/>
</dbReference>
<dbReference type="AlphaFoldDB" id="A0A401QJF1"/>
<comment type="catalytic activity">
    <reaction evidence="8">
        <text>a 1-O-(1Z-alkenyl)-sn-glycero-3-phosphocholine + H2O = a 2,3-saturated aldehyde + sn-glycerol 3-phosphocholine</text>
        <dbReference type="Rhea" id="RHEA:22544"/>
        <dbReference type="ChEBI" id="CHEBI:15377"/>
        <dbReference type="ChEBI" id="CHEBI:16870"/>
        <dbReference type="ChEBI" id="CHEBI:73359"/>
        <dbReference type="ChEBI" id="CHEBI:77287"/>
        <dbReference type="EC" id="3.3.2.2"/>
    </reaction>
</comment>
<feature type="transmembrane region" description="Helical" evidence="9">
    <location>
        <begin position="20"/>
        <end position="42"/>
    </location>
</feature>
<keyword evidence="11" id="KW-1185">Reference proteome</keyword>
<dbReference type="Proteomes" id="UP000288216">
    <property type="component" value="Unassembled WGS sequence"/>
</dbReference>
<evidence type="ECO:0000256" key="3">
    <source>
        <dbReference type="ARBA" id="ARBA00022692"/>
    </source>
</evidence>
<gene>
    <name evidence="10" type="ORF">scyTo_0026113</name>
</gene>
<dbReference type="Pfam" id="PF07947">
    <property type="entry name" value="YhhN"/>
    <property type="match status" value="1"/>
</dbReference>